<dbReference type="PANTHER" id="PTHR21696">
    <property type="entry name" value="PROTEIN UNC-79 HOMOLOG"/>
    <property type="match status" value="1"/>
</dbReference>
<feature type="region of interest" description="Disordered" evidence="1">
    <location>
        <begin position="1"/>
        <end position="81"/>
    </location>
</feature>
<evidence type="ECO:0000256" key="1">
    <source>
        <dbReference type="SAM" id="MobiDB-lite"/>
    </source>
</evidence>
<feature type="region of interest" description="Disordered" evidence="1">
    <location>
        <begin position="677"/>
        <end position="698"/>
    </location>
</feature>
<reference evidence="2" key="1">
    <citation type="submission" date="2023-10" db="EMBL/GenBank/DDBJ databases">
        <title>Genome assemblies of two species of porcelain crab, Petrolisthes cinctipes and Petrolisthes manimaculis (Anomura: Porcellanidae).</title>
        <authorList>
            <person name="Angst P."/>
        </authorList>
    </citation>
    <scope>NUCLEOTIDE SEQUENCE</scope>
    <source>
        <strain evidence="2">PB745_01</strain>
        <tissue evidence="2">Gill</tissue>
    </source>
</reference>
<evidence type="ECO:0000313" key="3">
    <source>
        <dbReference type="Proteomes" id="UP001286313"/>
    </source>
</evidence>
<dbReference type="InterPro" id="IPR024855">
    <property type="entry name" value="UNC79"/>
</dbReference>
<accession>A0AAE1FGU4</accession>
<dbReference type="Proteomes" id="UP001286313">
    <property type="component" value="Unassembled WGS sequence"/>
</dbReference>
<feature type="compositionally biased region" description="Polar residues" evidence="1">
    <location>
        <begin position="54"/>
        <end position="63"/>
    </location>
</feature>
<evidence type="ECO:0008006" key="4">
    <source>
        <dbReference type="Google" id="ProtNLM"/>
    </source>
</evidence>
<name>A0AAE1FGU4_PETCI</name>
<feature type="compositionally biased region" description="Low complexity" evidence="1">
    <location>
        <begin position="689"/>
        <end position="698"/>
    </location>
</feature>
<dbReference type="PANTHER" id="PTHR21696:SF2">
    <property type="entry name" value="PROTEIN UNC-79 HOMOLOG"/>
    <property type="match status" value="1"/>
</dbReference>
<evidence type="ECO:0000313" key="2">
    <source>
        <dbReference type="EMBL" id="KAK3873349.1"/>
    </source>
</evidence>
<gene>
    <name evidence="2" type="ORF">Pcinc_021637</name>
</gene>
<comment type="caution">
    <text evidence="2">The sequence shown here is derived from an EMBL/GenBank/DDBJ whole genome shotgun (WGS) entry which is preliminary data.</text>
</comment>
<organism evidence="2 3">
    <name type="scientific">Petrolisthes cinctipes</name>
    <name type="common">Flat porcelain crab</name>
    <dbReference type="NCBI Taxonomy" id="88211"/>
    <lineage>
        <taxon>Eukaryota</taxon>
        <taxon>Metazoa</taxon>
        <taxon>Ecdysozoa</taxon>
        <taxon>Arthropoda</taxon>
        <taxon>Crustacea</taxon>
        <taxon>Multicrustacea</taxon>
        <taxon>Malacostraca</taxon>
        <taxon>Eumalacostraca</taxon>
        <taxon>Eucarida</taxon>
        <taxon>Decapoda</taxon>
        <taxon>Pleocyemata</taxon>
        <taxon>Anomura</taxon>
        <taxon>Galatheoidea</taxon>
        <taxon>Porcellanidae</taxon>
        <taxon>Petrolisthes</taxon>
    </lineage>
</organism>
<proteinExistence type="predicted"/>
<protein>
    <recommendedName>
        <fullName evidence="4">Protein unc-79 homolog</fullName>
    </recommendedName>
</protein>
<keyword evidence="3" id="KW-1185">Reference proteome</keyword>
<feature type="compositionally biased region" description="Pro residues" evidence="1">
    <location>
        <begin position="679"/>
        <end position="688"/>
    </location>
</feature>
<dbReference type="AlphaFoldDB" id="A0AAE1FGU4"/>
<feature type="compositionally biased region" description="Gly residues" evidence="1">
    <location>
        <begin position="17"/>
        <end position="28"/>
    </location>
</feature>
<sequence length="732" mass="80251">MSNTVMMTGPSDVCPGKGLGRGRGGGNSKGVSTTESEEEAGQLGKDSYRWTEGNDLSSLRSGLTNSNSQNPPPPSSTKQSSLRVGEDCMLYRCMECGEVLEQFSNDDLGMCIIILSTFVYRQPSLAAPLLPRMLKTVARVCGSEVFSWQYESSIHLPGSATSIGRQFLRCVLHQLAPNQIFNQIFNTHIEDHQRVQLFKTLAQALTDFNELNPSAPIHLLLENLNSRKVLPTNNLTHLLGNVATYMECVGGEASLGSMLSPALVPLFDTFLRKVLLCAPALDPASLRPIMRLLVAVMRIPGIAAHKNILDPVSKLLSHSIQNTPMEYQHLSDLCHLCTRIFSRERDKLLLPRLVVYELVQALKFKTSIPDTNLVLLVQLVVQDSGGTLGSNTVVGDLPRDLQDIHHLHNTCAAECMRSHLHDALEFIADVHTLTKVKSNCRTSVGLNEDTMGGLVKAGISQYLALEITRGNSRDNRAITKYLPWLNNPPTTVTQGPREFIDCVSHIRLLSWLLLGALTHTCLGGTSSSMACQPVPPEASCHIADHIQVILAGFAEQSKASVLHMSSLFHAFILCQLWTVYLEQSAGSPGSESFTSCLAILTDFWAKVTPGILQLVSHSKVLGEMVNLHFMSLMEALHECHSTVLARLLPLWAPVLYTHHIKLPGQLAVRLQACQNAAPPSDPTHPIPNPSTTATTPTLSSHSSSLLRWLHRLQFKMGQIELQSSAATQFYSV</sequence>
<dbReference type="EMBL" id="JAWQEG010002231">
    <property type="protein sequence ID" value="KAK3873349.1"/>
    <property type="molecule type" value="Genomic_DNA"/>
</dbReference>